<feature type="non-terminal residue" evidence="1">
    <location>
        <position position="107"/>
    </location>
</feature>
<reference evidence="1 2" key="1">
    <citation type="submission" date="2019-11" db="EMBL/GenBank/DDBJ databases">
        <authorList>
            <person name="Yang C."/>
            <person name="Li F."/>
        </authorList>
    </citation>
    <scope>NUCLEOTIDE SEQUENCE [LARGE SCALE GENOMIC DNA]</scope>
    <source>
        <strain evidence="1">KB4526</strain>
        <tissue evidence="1">Muscle</tissue>
    </source>
</reference>
<protein>
    <submittedName>
        <fullName evidence="1">LIN1 transcriptase</fullName>
    </submittedName>
</protein>
<organism evidence="1 2">
    <name type="scientific">Crocuta crocuta</name>
    <name type="common">Spotted hyena</name>
    <dbReference type="NCBI Taxonomy" id="9678"/>
    <lineage>
        <taxon>Eukaryota</taxon>
        <taxon>Metazoa</taxon>
        <taxon>Chordata</taxon>
        <taxon>Craniata</taxon>
        <taxon>Vertebrata</taxon>
        <taxon>Euteleostomi</taxon>
        <taxon>Mammalia</taxon>
        <taxon>Eutheria</taxon>
        <taxon>Laurasiatheria</taxon>
        <taxon>Carnivora</taxon>
        <taxon>Feliformia</taxon>
        <taxon>Hyaenidae</taxon>
        <taxon>Crocuta</taxon>
    </lineage>
</organism>
<comment type="caution">
    <text evidence="1">The sequence shown here is derived from an EMBL/GenBank/DDBJ whole genome shotgun (WGS) entry which is preliminary data.</text>
</comment>
<evidence type="ECO:0000313" key="1">
    <source>
        <dbReference type="EMBL" id="KAF0879450.1"/>
    </source>
</evidence>
<sequence>IENSELDQLIYGELIFDKVGKSIQWKKDSPFKKRCRETWAATCRRMKLDHFLTPYTKISSKWIKDLNGRQETIKTLEEKAINNILDLSCSNFLFNTFPKARRLKAKM</sequence>
<proteinExistence type="predicted"/>
<gene>
    <name evidence="1" type="primary">Lin1_31</name>
    <name evidence="1" type="ORF">FOF47_R06468</name>
</gene>
<dbReference type="EMBL" id="VOAJ01003598">
    <property type="protein sequence ID" value="KAF0879450.1"/>
    <property type="molecule type" value="Genomic_DNA"/>
</dbReference>
<dbReference type="PANTHER" id="PTHR19446">
    <property type="entry name" value="REVERSE TRANSCRIPTASES"/>
    <property type="match status" value="1"/>
</dbReference>
<feature type="non-terminal residue" evidence="1">
    <location>
        <position position="1"/>
    </location>
</feature>
<dbReference type="AlphaFoldDB" id="A0A6G1AV39"/>
<keyword evidence="2" id="KW-1185">Reference proteome</keyword>
<accession>A0A6G1AV39</accession>
<evidence type="ECO:0000313" key="2">
    <source>
        <dbReference type="Proteomes" id="UP000475037"/>
    </source>
</evidence>
<dbReference type="Proteomes" id="UP000475037">
    <property type="component" value="Unassembled WGS sequence"/>
</dbReference>
<name>A0A6G1AV39_CROCR</name>